<dbReference type="PANTHER" id="PTHR47534">
    <property type="entry name" value="YALI0E05731P"/>
    <property type="match status" value="1"/>
</dbReference>
<dbReference type="InterPro" id="IPR036291">
    <property type="entry name" value="NAD(P)-bd_dom_sf"/>
</dbReference>
<dbReference type="InterPro" id="IPR013968">
    <property type="entry name" value="PKS_KR"/>
</dbReference>
<dbReference type="PANTHER" id="PTHR47534:SF3">
    <property type="entry name" value="ALCOHOL DEHYDROGENASE-LIKE C-TERMINAL DOMAIN-CONTAINING PROTEIN"/>
    <property type="match status" value="1"/>
</dbReference>
<dbReference type="AlphaFoldDB" id="A0AA38Q1D6"/>
<accession>A0AA38Q1D6</accession>
<evidence type="ECO:0000313" key="4">
    <source>
        <dbReference type="Proteomes" id="UP001163850"/>
    </source>
</evidence>
<dbReference type="EMBL" id="MU801972">
    <property type="protein sequence ID" value="KAJ3985010.1"/>
    <property type="molecule type" value="Genomic_DNA"/>
</dbReference>
<organism evidence="3 4">
    <name type="scientific">Lentinula detonsa</name>
    <dbReference type="NCBI Taxonomy" id="2804962"/>
    <lineage>
        <taxon>Eukaryota</taxon>
        <taxon>Fungi</taxon>
        <taxon>Dikarya</taxon>
        <taxon>Basidiomycota</taxon>
        <taxon>Agaricomycotina</taxon>
        <taxon>Agaricomycetes</taxon>
        <taxon>Agaricomycetidae</taxon>
        <taxon>Agaricales</taxon>
        <taxon>Marasmiineae</taxon>
        <taxon>Omphalotaceae</taxon>
        <taxon>Lentinula</taxon>
    </lineage>
</organism>
<dbReference type="Pfam" id="PF08659">
    <property type="entry name" value="KR"/>
    <property type="match status" value="1"/>
</dbReference>
<feature type="domain" description="Ketoreductase (KR)" evidence="2">
    <location>
        <begin position="25"/>
        <end position="99"/>
    </location>
</feature>
<gene>
    <name evidence="3" type="ORF">F5890DRAFT_1211387</name>
</gene>
<dbReference type="Proteomes" id="UP001163850">
    <property type="component" value="Unassembled WGS sequence"/>
</dbReference>
<name>A0AA38Q1D6_9AGAR</name>
<evidence type="ECO:0000313" key="3">
    <source>
        <dbReference type="EMBL" id="KAJ3985010.1"/>
    </source>
</evidence>
<dbReference type="Gene3D" id="3.40.50.720">
    <property type="entry name" value="NAD(P)-binding Rossmann-like Domain"/>
    <property type="match status" value="1"/>
</dbReference>
<dbReference type="SUPFAM" id="SSF51735">
    <property type="entry name" value="NAD(P)-binding Rossmann-fold domains"/>
    <property type="match status" value="1"/>
</dbReference>
<protein>
    <recommendedName>
        <fullName evidence="2">Ketoreductase (KR) domain-containing protein</fullName>
    </recommendedName>
</protein>
<proteinExistence type="predicted"/>
<sequence>MAPSISAIRTLNASFSPLYLPCAVFLGGTSGVGQGIAEAFVRHTKGNAHIIIIGRNSSAAESIIASFPQPTSPSAKHEFVSCDVSLMKNVQQTTQELQHCEPGYDRRYLTMLNARSDKPGFCRTRL</sequence>
<comment type="caution">
    <text evidence="3">The sequence shown here is derived from an EMBL/GenBank/DDBJ whole genome shotgun (WGS) entry which is preliminary data.</text>
</comment>
<evidence type="ECO:0000259" key="2">
    <source>
        <dbReference type="Pfam" id="PF08659"/>
    </source>
</evidence>
<evidence type="ECO:0000256" key="1">
    <source>
        <dbReference type="ARBA" id="ARBA00023002"/>
    </source>
</evidence>
<dbReference type="GO" id="GO:0016491">
    <property type="term" value="F:oxidoreductase activity"/>
    <property type="evidence" value="ECO:0007669"/>
    <property type="project" value="UniProtKB-KW"/>
</dbReference>
<dbReference type="InterPro" id="IPR052228">
    <property type="entry name" value="Sec_Metab_Biosynth_Oxidored"/>
</dbReference>
<keyword evidence="1" id="KW-0560">Oxidoreductase</keyword>
<reference evidence="3" key="1">
    <citation type="submission" date="2022-08" db="EMBL/GenBank/DDBJ databases">
        <authorList>
            <consortium name="DOE Joint Genome Institute"/>
            <person name="Min B."/>
            <person name="Riley R."/>
            <person name="Sierra-Patev S."/>
            <person name="Naranjo-Ortiz M."/>
            <person name="Looney B."/>
            <person name="Konkel Z."/>
            <person name="Slot J.C."/>
            <person name="Sakamoto Y."/>
            <person name="Steenwyk J.L."/>
            <person name="Rokas A."/>
            <person name="Carro J."/>
            <person name="Camarero S."/>
            <person name="Ferreira P."/>
            <person name="Molpeceres G."/>
            <person name="Ruiz-Duenas F.J."/>
            <person name="Serrano A."/>
            <person name="Henrissat B."/>
            <person name="Drula E."/>
            <person name="Hughes K.W."/>
            <person name="Mata J.L."/>
            <person name="Ishikawa N.K."/>
            <person name="Vargas-Isla R."/>
            <person name="Ushijima S."/>
            <person name="Smith C.A."/>
            <person name="Ahrendt S."/>
            <person name="Andreopoulos W."/>
            <person name="He G."/>
            <person name="Labutti K."/>
            <person name="Lipzen A."/>
            <person name="Ng V."/>
            <person name="Sandor L."/>
            <person name="Barry K."/>
            <person name="Martinez A.T."/>
            <person name="Xiao Y."/>
            <person name="Gibbons J.G."/>
            <person name="Terashima K."/>
            <person name="Hibbett D.S."/>
            <person name="Grigoriev I.V."/>
        </authorList>
    </citation>
    <scope>NUCLEOTIDE SEQUENCE</scope>
    <source>
        <strain evidence="3">TFB7829</strain>
    </source>
</reference>